<gene>
    <name evidence="1" type="ORF">HaLaN_23458</name>
</gene>
<proteinExistence type="predicted"/>
<keyword evidence="2" id="KW-1185">Reference proteome</keyword>
<protein>
    <submittedName>
        <fullName evidence="1">Uncharacterized protein</fullName>
    </submittedName>
</protein>
<dbReference type="EMBL" id="BLLF01002827">
    <property type="protein sequence ID" value="GFH25482.1"/>
    <property type="molecule type" value="Genomic_DNA"/>
</dbReference>
<dbReference type="Proteomes" id="UP000485058">
    <property type="component" value="Unassembled WGS sequence"/>
</dbReference>
<organism evidence="1 2">
    <name type="scientific">Haematococcus lacustris</name>
    <name type="common">Green alga</name>
    <name type="synonym">Haematococcus pluvialis</name>
    <dbReference type="NCBI Taxonomy" id="44745"/>
    <lineage>
        <taxon>Eukaryota</taxon>
        <taxon>Viridiplantae</taxon>
        <taxon>Chlorophyta</taxon>
        <taxon>core chlorophytes</taxon>
        <taxon>Chlorophyceae</taxon>
        <taxon>CS clade</taxon>
        <taxon>Chlamydomonadales</taxon>
        <taxon>Haematococcaceae</taxon>
        <taxon>Haematococcus</taxon>
    </lineage>
</organism>
<reference evidence="1 2" key="1">
    <citation type="submission" date="2020-02" db="EMBL/GenBank/DDBJ databases">
        <title>Draft genome sequence of Haematococcus lacustris strain NIES-144.</title>
        <authorList>
            <person name="Morimoto D."/>
            <person name="Nakagawa S."/>
            <person name="Yoshida T."/>
            <person name="Sawayama S."/>
        </authorList>
    </citation>
    <scope>NUCLEOTIDE SEQUENCE [LARGE SCALE GENOMIC DNA]</scope>
    <source>
        <strain evidence="1 2">NIES-144</strain>
    </source>
</reference>
<name>A0A6A0A4F4_HAELA</name>
<comment type="caution">
    <text evidence="1">The sequence shown here is derived from an EMBL/GenBank/DDBJ whole genome shotgun (WGS) entry which is preliminary data.</text>
</comment>
<evidence type="ECO:0000313" key="1">
    <source>
        <dbReference type="EMBL" id="GFH25482.1"/>
    </source>
</evidence>
<evidence type="ECO:0000313" key="2">
    <source>
        <dbReference type="Proteomes" id="UP000485058"/>
    </source>
</evidence>
<dbReference type="AlphaFoldDB" id="A0A6A0A4F4"/>
<accession>A0A6A0A4F4</accession>
<sequence>MVWTMWAAGAELAVHQRARKRRIVAVIGSAGRDCGAALVASAYLVHCAQESCGRVTAQTQHVQGGARWWQHKEGWAT</sequence>